<keyword evidence="2" id="KW-1185">Reference proteome</keyword>
<organism evidence="1 2">
    <name type="scientific">Paracoccus mutanolyticus</name>
    <dbReference type="NCBI Taxonomy" id="1499308"/>
    <lineage>
        <taxon>Bacteria</taxon>
        <taxon>Pseudomonadati</taxon>
        <taxon>Pseudomonadota</taxon>
        <taxon>Alphaproteobacteria</taxon>
        <taxon>Rhodobacterales</taxon>
        <taxon>Paracoccaceae</taxon>
        <taxon>Paracoccus</taxon>
    </lineage>
</organism>
<name>A0ABM6WTM5_9RHOB</name>
<dbReference type="SUPFAM" id="SSF56003">
    <property type="entry name" value="Molybdenum cofactor-binding domain"/>
    <property type="match status" value="1"/>
</dbReference>
<evidence type="ECO:0000313" key="2">
    <source>
        <dbReference type="Proteomes" id="UP000249922"/>
    </source>
</evidence>
<evidence type="ECO:0000313" key="1">
    <source>
        <dbReference type="EMBL" id="AWX93935.1"/>
    </source>
</evidence>
<proteinExistence type="predicted"/>
<reference evidence="1 2" key="1">
    <citation type="submission" date="2018-06" db="EMBL/GenBank/DDBJ databases">
        <title>Complete genome sequence of Paracoccus mutanolyticus strain RSP-02 isolated from cellulosic waste.</title>
        <authorList>
            <person name="Amrutha R.N."/>
            <person name="Shrivastav A."/>
            <person name="Buddana S.K."/>
            <person name="Deshpande U."/>
            <person name="Prakasham R.S."/>
        </authorList>
    </citation>
    <scope>NUCLEOTIDE SEQUENCE [LARGE SCALE GENOMIC DNA]</scope>
    <source>
        <strain evidence="1 2">RSP-02</strain>
    </source>
</reference>
<dbReference type="InterPro" id="IPR037165">
    <property type="entry name" value="AldOxase/xan_DH_Mopterin-bd_sf"/>
</dbReference>
<dbReference type="Gene3D" id="3.30.365.10">
    <property type="entry name" value="Aldehyde oxidase/xanthine dehydrogenase, molybdopterin binding domain"/>
    <property type="match status" value="1"/>
</dbReference>
<accession>A0ABM6WTM5</accession>
<gene>
    <name evidence="1" type="ORF">DPM13_15705</name>
</gene>
<dbReference type="Proteomes" id="UP000249922">
    <property type="component" value="Chromosome"/>
</dbReference>
<sequence>MPAWPIGPRRDGKGYGIAYAKSFGTYVAEVVEVEDRGGTPRVTRVWCAVDCGIAVNPKMSDAAGTVQYRLNNGFTVVRDGNGPWKAEKSQERVAVLYGSQLIETRKAFTWTLYGQPLSEASYGCRATLRAAFCIGGKPP</sequence>
<protein>
    <submittedName>
        <fullName evidence="1">Uncharacterized protein</fullName>
    </submittedName>
</protein>
<dbReference type="EMBL" id="CP030239">
    <property type="protein sequence ID" value="AWX93935.1"/>
    <property type="molecule type" value="Genomic_DNA"/>
</dbReference>